<dbReference type="AlphaFoldDB" id="A0A218WFR1"/>
<feature type="region of interest" description="Disordered" evidence="1">
    <location>
        <begin position="141"/>
        <end position="167"/>
    </location>
</feature>
<reference evidence="4" key="1">
    <citation type="journal article" date="2017" name="Plant J.">
        <title>The pomegranate (Punica granatum L.) genome and the genomics of punicalagin biosynthesis.</title>
        <authorList>
            <person name="Qin G."/>
            <person name="Xu C."/>
            <person name="Ming R."/>
            <person name="Tang H."/>
            <person name="Guyot R."/>
            <person name="Kramer E.M."/>
            <person name="Hu Y."/>
            <person name="Yi X."/>
            <person name="Qi Y."/>
            <person name="Xu X."/>
            <person name="Gao Z."/>
            <person name="Pan H."/>
            <person name="Jian J."/>
            <person name="Tian Y."/>
            <person name="Yue Z."/>
            <person name="Xu Y."/>
        </authorList>
    </citation>
    <scope>NUCLEOTIDE SEQUENCE [LARGE SCALE GENOMIC DNA]</scope>
    <source>
        <strain evidence="4">cv. Dabenzi</strain>
    </source>
</reference>
<dbReference type="SMART" id="SM00271">
    <property type="entry name" value="DnaJ"/>
    <property type="match status" value="1"/>
</dbReference>
<evidence type="ECO:0000259" key="2">
    <source>
        <dbReference type="PROSITE" id="PS50076"/>
    </source>
</evidence>
<dbReference type="Pfam" id="PF00226">
    <property type="entry name" value="DnaJ"/>
    <property type="match status" value="1"/>
</dbReference>
<dbReference type="EMBL" id="MTKT01004486">
    <property type="protein sequence ID" value="OWM71329.1"/>
    <property type="molecule type" value="Genomic_DNA"/>
</dbReference>
<dbReference type="InterPro" id="IPR036869">
    <property type="entry name" value="J_dom_sf"/>
</dbReference>
<dbReference type="SUPFAM" id="SSF46565">
    <property type="entry name" value="Chaperone J-domain"/>
    <property type="match status" value="1"/>
</dbReference>
<sequence length="318" mass="34865">MDPNPNRAEAERLLEMAGKLLEGRDLTGAREFATLAQETDPLIDGSDQILAVAEVLLASEKRVNGYYDWYGVLQIAGGSDDQELIKQQYRRLAILLRPDKNRSPYADQAFQLVNEAWAVLSNPDQKTVYDRELRVFSKVDLPESNSGQPAGKKLPVKRGRPPAAPREAALDRGEELSSFWTGCPYCCRLYEYPRLYEDCCMRCQSCQRAFQAVRLPSLPPLIPGKDAYLCPWGGLPFVAMLGTGGTSEGFPLWPPPQPPLPFPGYGQQTVNPPPPAPTPPMVVVGPAGGNVGGVVPAGEVARESVAQRKRGRPRKNPV</sequence>
<dbReference type="PRINTS" id="PR00625">
    <property type="entry name" value="JDOMAIN"/>
</dbReference>
<organism evidence="3 4">
    <name type="scientific">Punica granatum</name>
    <name type="common">Pomegranate</name>
    <dbReference type="NCBI Taxonomy" id="22663"/>
    <lineage>
        <taxon>Eukaryota</taxon>
        <taxon>Viridiplantae</taxon>
        <taxon>Streptophyta</taxon>
        <taxon>Embryophyta</taxon>
        <taxon>Tracheophyta</taxon>
        <taxon>Spermatophyta</taxon>
        <taxon>Magnoliopsida</taxon>
        <taxon>eudicotyledons</taxon>
        <taxon>Gunneridae</taxon>
        <taxon>Pentapetalae</taxon>
        <taxon>rosids</taxon>
        <taxon>malvids</taxon>
        <taxon>Myrtales</taxon>
        <taxon>Lythraceae</taxon>
        <taxon>Punica</taxon>
    </lineage>
</organism>
<dbReference type="InterPro" id="IPR001623">
    <property type="entry name" value="DnaJ_domain"/>
</dbReference>
<evidence type="ECO:0000256" key="1">
    <source>
        <dbReference type="SAM" id="MobiDB-lite"/>
    </source>
</evidence>
<protein>
    <recommendedName>
        <fullName evidence="2">J domain-containing protein</fullName>
    </recommendedName>
</protein>
<evidence type="ECO:0000313" key="4">
    <source>
        <dbReference type="Proteomes" id="UP000197138"/>
    </source>
</evidence>
<name>A0A218WFR1_PUNGR</name>
<dbReference type="PROSITE" id="PS00636">
    <property type="entry name" value="DNAJ_1"/>
    <property type="match status" value="1"/>
</dbReference>
<feature type="domain" description="J" evidence="2">
    <location>
        <begin position="68"/>
        <end position="133"/>
    </location>
</feature>
<dbReference type="PANTHER" id="PTHR45496:SF1">
    <property type="entry name" value="CHAPERONE DNAJ-DOMAIN SUPERFAMILY PROTEIN"/>
    <property type="match status" value="1"/>
</dbReference>
<evidence type="ECO:0000313" key="3">
    <source>
        <dbReference type="EMBL" id="OWM71329.1"/>
    </source>
</evidence>
<gene>
    <name evidence="3" type="ORF">CDL15_Pgr011458</name>
</gene>
<accession>A0A218WFR1</accession>
<feature type="compositionally biased region" description="Basic residues" evidence="1">
    <location>
        <begin position="307"/>
        <end position="318"/>
    </location>
</feature>
<dbReference type="PROSITE" id="PS50076">
    <property type="entry name" value="DNAJ_2"/>
    <property type="match status" value="1"/>
</dbReference>
<dbReference type="PANTHER" id="PTHR45496">
    <property type="entry name" value="CHAPERONE DNAJ-DOMAIN SUPERFAMILY PROTEIN"/>
    <property type="match status" value="1"/>
</dbReference>
<feature type="region of interest" description="Disordered" evidence="1">
    <location>
        <begin position="293"/>
        <end position="318"/>
    </location>
</feature>
<comment type="caution">
    <text evidence="3">The sequence shown here is derived from an EMBL/GenBank/DDBJ whole genome shotgun (WGS) entry which is preliminary data.</text>
</comment>
<dbReference type="Gene3D" id="1.10.287.110">
    <property type="entry name" value="DnaJ domain"/>
    <property type="match status" value="1"/>
</dbReference>
<dbReference type="CDD" id="cd06257">
    <property type="entry name" value="DnaJ"/>
    <property type="match status" value="1"/>
</dbReference>
<proteinExistence type="predicted"/>
<dbReference type="InterPro" id="IPR053052">
    <property type="entry name" value="Imprinting_Balance_Reg"/>
</dbReference>
<dbReference type="InterPro" id="IPR018253">
    <property type="entry name" value="DnaJ_domain_CS"/>
</dbReference>
<dbReference type="Proteomes" id="UP000197138">
    <property type="component" value="Unassembled WGS sequence"/>
</dbReference>